<evidence type="ECO:0000256" key="2">
    <source>
        <dbReference type="ARBA" id="ARBA00004496"/>
    </source>
</evidence>
<feature type="domain" description="SIS" evidence="13">
    <location>
        <begin position="306"/>
        <end position="445"/>
    </location>
</feature>
<dbReference type="AlphaFoldDB" id="V4IUQ1"/>
<keyword evidence="8" id="KW-0677">Repeat</keyword>
<dbReference type="GO" id="GO:0006002">
    <property type="term" value="P:fructose 6-phosphate metabolic process"/>
    <property type="evidence" value="ECO:0007669"/>
    <property type="project" value="TreeGrafter"/>
</dbReference>
<dbReference type="Pfam" id="PF01380">
    <property type="entry name" value="SIS"/>
    <property type="match status" value="2"/>
</dbReference>
<dbReference type="InterPro" id="IPR017932">
    <property type="entry name" value="GATase_2_dom"/>
</dbReference>
<dbReference type="EMBL" id="ASGZ01000068">
    <property type="protein sequence ID" value="ESP86922.1"/>
    <property type="molecule type" value="Genomic_DNA"/>
</dbReference>
<comment type="catalytic activity">
    <reaction evidence="1 11">
        <text>D-fructose 6-phosphate + L-glutamine = D-glucosamine 6-phosphate + L-glutamate</text>
        <dbReference type="Rhea" id="RHEA:13237"/>
        <dbReference type="ChEBI" id="CHEBI:29985"/>
        <dbReference type="ChEBI" id="CHEBI:58359"/>
        <dbReference type="ChEBI" id="CHEBI:58725"/>
        <dbReference type="ChEBI" id="CHEBI:61527"/>
        <dbReference type="EC" id="2.6.1.16"/>
    </reaction>
</comment>
<dbReference type="PROSITE" id="PS51278">
    <property type="entry name" value="GATASE_TYPE_2"/>
    <property type="match status" value="1"/>
</dbReference>
<dbReference type="GO" id="GO:0006047">
    <property type="term" value="P:UDP-N-acetylglucosamine metabolic process"/>
    <property type="evidence" value="ECO:0007669"/>
    <property type="project" value="TreeGrafter"/>
</dbReference>
<feature type="domain" description="Glutamine amidotransferase type-2" evidence="12">
    <location>
        <begin position="2"/>
        <end position="239"/>
    </location>
</feature>
<dbReference type="SUPFAM" id="SSF56235">
    <property type="entry name" value="N-terminal nucleophile aminohydrolases (Ntn hydrolases)"/>
    <property type="match status" value="1"/>
</dbReference>
<evidence type="ECO:0000256" key="3">
    <source>
        <dbReference type="ARBA" id="ARBA00012916"/>
    </source>
</evidence>
<evidence type="ECO:0000256" key="5">
    <source>
        <dbReference type="ARBA" id="ARBA00022490"/>
    </source>
</evidence>
<dbReference type="GO" id="GO:0005737">
    <property type="term" value="C:cytoplasm"/>
    <property type="evidence" value="ECO:0007669"/>
    <property type="project" value="UniProtKB-SubCell"/>
</dbReference>
<protein>
    <recommendedName>
        <fullName evidence="4 11">Glutamine--fructose-6-phosphate aminotransferase [isomerizing]</fullName>
        <ecNumber evidence="3 11">2.6.1.16</ecNumber>
    </recommendedName>
    <alternativeName>
        <fullName evidence="11">D-fructose-6-phosphate amidotransferase</fullName>
    </alternativeName>
    <alternativeName>
        <fullName evidence="11">GFAT</fullName>
    </alternativeName>
    <alternativeName>
        <fullName evidence="11">Glucosamine-6-phosphate synthase</fullName>
    </alternativeName>
    <alternativeName>
        <fullName evidence="11">Hexosephosphate aminotransferase</fullName>
    </alternativeName>
    <alternativeName>
        <fullName evidence="11">L-glutamine--D-fructose-6-phosphate amidotransferase</fullName>
    </alternativeName>
</protein>
<dbReference type="FunFam" id="3.40.50.10490:FF:000001">
    <property type="entry name" value="Glutamine--fructose-6-phosphate aminotransferase [isomerizing]"/>
    <property type="match status" value="1"/>
</dbReference>
<dbReference type="OrthoDB" id="372195at2157"/>
<keyword evidence="7 11" id="KW-0808">Transferase</keyword>
<evidence type="ECO:0000259" key="13">
    <source>
        <dbReference type="PROSITE" id="PS51464"/>
    </source>
</evidence>
<proteinExistence type="inferred from homology"/>
<keyword evidence="6 11" id="KW-0032">Aminotransferase</keyword>
<dbReference type="InterPro" id="IPR005855">
    <property type="entry name" value="GFAT"/>
</dbReference>
<dbReference type="EC" id="2.6.1.16" evidence="3 11"/>
<keyword evidence="15" id="KW-1185">Reference proteome</keyword>
<dbReference type="FunFam" id="3.60.20.10:FF:000006">
    <property type="entry name" value="Glutamine--fructose-6-phosphate aminotransferase [isomerizing]"/>
    <property type="match status" value="1"/>
</dbReference>
<name>V4IUQ1_9EURY</name>
<dbReference type="SUPFAM" id="SSF53697">
    <property type="entry name" value="SIS domain"/>
    <property type="match status" value="1"/>
</dbReference>
<reference evidence="14 15" key="1">
    <citation type="journal article" date="2013" name="Genome Announc.">
        <title>Draft Genome Sequence of 'Candidatus Halobonum tyrrellensis' Strain G22, Isolated from the Hypersaline Waters of Lake Tyrrell, Australia.</title>
        <authorList>
            <person name="Ugalde J.A."/>
            <person name="Narasingarao P."/>
            <person name="Kuo S."/>
            <person name="Podell S."/>
            <person name="Allen E.E."/>
        </authorList>
    </citation>
    <scope>NUCLEOTIDE SEQUENCE [LARGE SCALE GENOMIC DNA]</scope>
    <source>
        <strain evidence="14 15">G22</strain>
    </source>
</reference>
<sequence>MCGIVACIGRDDAVEPILDGLRNLEYRGYDSAGIAVRGPNGDGRQQAVGSSVADGGVTATELAVRKCEGEISELEKLVSAQRPSGTVGIGHTRWSTHGAPTAANAHPHTGCDGDVAVVHNGIIENYEELRDRLREAGHEFVSETDTEVIPHLFEEHRRDADVAEAFRRTVRELEGSYAVALLAIDDETVYAARQGSPLVLGVDAADDRYFLGSDVPAFLEYTDDVVYLENGDLVTVSPDGYEVTDVDGTPIERSVDTVDWDPEDAIKGAYDHFMLKEIHEQPSALRQTIRGRVDAGSDDVNLEGFAPGTFAGVGRVQFVAAGTSYHAARYAAHMLSQAGVPASTAVASEFASSPPPIEDDTLVVAVSQSGETADTLEAVRRAIAAGARTAAVTNVVDSTITRECDDALYIRAGPEIGVAATKTFSSQVVTLSLLAERLVRDVTGRPSNGVGRRHDALSMLPEHVQRVVDESDAEAVAERYHGSDAYFFLGRGAAYPVALEGALKFKEITYEHAEGFPAGELKHGPLALVTEDTPVFIVTTGQHVEATLSNLKEVQSRGAPAIAIGQDPTGSFERAADEFLPVPETHPFAAGILANVHLQLLAYYAADLLGCPIDKPRNLAKSVTVQ</sequence>
<organism evidence="14 15">
    <name type="scientific">Candidatus Halobonum tyrrellensis G22</name>
    <dbReference type="NCBI Taxonomy" id="1324957"/>
    <lineage>
        <taxon>Archaea</taxon>
        <taxon>Methanobacteriati</taxon>
        <taxon>Methanobacteriota</taxon>
        <taxon>Stenosarchaea group</taxon>
        <taxon>Halobacteria</taxon>
        <taxon>Halobacteriales</taxon>
        <taxon>Haloferacaceae</taxon>
        <taxon>Candidatus Halobonum</taxon>
    </lineage>
</organism>
<comment type="subunit">
    <text evidence="11">Homodimer.</text>
</comment>
<comment type="function">
    <text evidence="10 11">Catalyzes the first step in hexosamine metabolism, converting fructose-6P into glucosamine-6P using glutamine as a nitrogen source.</text>
</comment>
<feature type="domain" description="SIS" evidence="13">
    <location>
        <begin position="476"/>
        <end position="616"/>
    </location>
</feature>
<evidence type="ECO:0000256" key="9">
    <source>
        <dbReference type="ARBA" id="ARBA00022962"/>
    </source>
</evidence>
<dbReference type="GO" id="GO:0006487">
    <property type="term" value="P:protein N-linked glycosylation"/>
    <property type="evidence" value="ECO:0007669"/>
    <property type="project" value="TreeGrafter"/>
</dbReference>
<evidence type="ECO:0000313" key="15">
    <source>
        <dbReference type="Proteomes" id="UP000017840"/>
    </source>
</evidence>
<dbReference type="PANTHER" id="PTHR10937">
    <property type="entry name" value="GLUCOSAMINE--FRUCTOSE-6-PHOSPHATE AMINOTRANSFERASE, ISOMERIZING"/>
    <property type="match status" value="1"/>
</dbReference>
<dbReference type="PANTHER" id="PTHR10937:SF0">
    <property type="entry name" value="GLUTAMINE--FRUCTOSE-6-PHOSPHATE TRANSAMINASE (ISOMERIZING)"/>
    <property type="match status" value="1"/>
</dbReference>
<dbReference type="HAMAP" id="MF_00164">
    <property type="entry name" value="GlmS"/>
    <property type="match status" value="1"/>
</dbReference>
<feature type="active site" description="Nucleophile; for GATase activity" evidence="11">
    <location>
        <position position="2"/>
    </location>
</feature>
<evidence type="ECO:0000256" key="8">
    <source>
        <dbReference type="ARBA" id="ARBA00022737"/>
    </source>
</evidence>
<dbReference type="PATRIC" id="fig|1324957.4.peg.3396"/>
<accession>V4IUQ1</accession>
<keyword evidence="9" id="KW-0315">Glutamine amidotransferase</keyword>
<evidence type="ECO:0000256" key="1">
    <source>
        <dbReference type="ARBA" id="ARBA00001031"/>
    </source>
</evidence>
<dbReference type="InterPro" id="IPR029055">
    <property type="entry name" value="Ntn_hydrolases_N"/>
</dbReference>
<dbReference type="Pfam" id="PF13522">
    <property type="entry name" value="GATase_6"/>
    <property type="match status" value="1"/>
</dbReference>
<dbReference type="NCBIfam" id="NF001484">
    <property type="entry name" value="PRK00331.1"/>
    <property type="match status" value="1"/>
</dbReference>
<dbReference type="CDD" id="cd05009">
    <property type="entry name" value="SIS_GlmS_GlmD_2"/>
    <property type="match status" value="1"/>
</dbReference>
<dbReference type="STRING" id="1324957.K933_16712"/>
<dbReference type="InterPro" id="IPR046348">
    <property type="entry name" value="SIS_dom_sf"/>
</dbReference>
<dbReference type="InterPro" id="IPR047084">
    <property type="entry name" value="GFAT_N"/>
</dbReference>
<evidence type="ECO:0000256" key="7">
    <source>
        <dbReference type="ARBA" id="ARBA00022679"/>
    </source>
</evidence>
<dbReference type="InterPro" id="IPR035466">
    <property type="entry name" value="GlmS/AgaS_SIS"/>
</dbReference>
<comment type="subcellular location">
    <subcellularLocation>
        <location evidence="2 11">Cytoplasm</location>
    </subcellularLocation>
</comment>
<evidence type="ECO:0000256" key="4">
    <source>
        <dbReference type="ARBA" id="ARBA00016090"/>
    </source>
</evidence>
<dbReference type="Gene3D" id="3.40.50.10490">
    <property type="entry name" value="Glucose-6-phosphate isomerase like protein, domain 1"/>
    <property type="match status" value="2"/>
</dbReference>
<dbReference type="eggNOG" id="arCOG00057">
    <property type="taxonomic scope" value="Archaea"/>
</dbReference>
<dbReference type="Gene3D" id="3.60.20.10">
    <property type="entry name" value="Glutamine Phosphoribosylpyrophosphate, subunit 1, domain 1"/>
    <property type="match status" value="1"/>
</dbReference>
<dbReference type="CDD" id="cd05008">
    <property type="entry name" value="SIS_GlmS_GlmD_1"/>
    <property type="match status" value="1"/>
</dbReference>
<feature type="initiator methionine" description="Removed" evidence="11">
    <location>
        <position position="1"/>
    </location>
</feature>
<dbReference type="Proteomes" id="UP000017840">
    <property type="component" value="Unassembled WGS sequence"/>
</dbReference>
<dbReference type="GO" id="GO:0005975">
    <property type="term" value="P:carbohydrate metabolic process"/>
    <property type="evidence" value="ECO:0007669"/>
    <property type="project" value="UniProtKB-UniRule"/>
</dbReference>
<dbReference type="PROSITE" id="PS51464">
    <property type="entry name" value="SIS"/>
    <property type="match status" value="2"/>
</dbReference>
<keyword evidence="5 11" id="KW-0963">Cytoplasm</keyword>
<dbReference type="GO" id="GO:0004360">
    <property type="term" value="F:glutamine-fructose-6-phosphate transaminase (isomerizing) activity"/>
    <property type="evidence" value="ECO:0007669"/>
    <property type="project" value="UniProtKB-UniRule"/>
</dbReference>
<dbReference type="InterPro" id="IPR035490">
    <property type="entry name" value="GlmS/FrlB_SIS"/>
</dbReference>
<dbReference type="CDD" id="cd00714">
    <property type="entry name" value="GFAT"/>
    <property type="match status" value="1"/>
</dbReference>
<gene>
    <name evidence="11" type="primary">glmS</name>
    <name evidence="14" type="ORF">K933_16712</name>
</gene>
<dbReference type="InterPro" id="IPR001347">
    <property type="entry name" value="SIS_dom"/>
</dbReference>
<feature type="active site" description="For Fru-6P isomerization activity" evidence="11">
    <location>
        <position position="621"/>
    </location>
</feature>
<evidence type="ECO:0000259" key="12">
    <source>
        <dbReference type="PROSITE" id="PS51278"/>
    </source>
</evidence>
<dbReference type="RefSeq" id="WP_023395910.1">
    <property type="nucleotide sequence ID" value="NZ_ASGZ01000068.1"/>
</dbReference>
<evidence type="ECO:0000256" key="11">
    <source>
        <dbReference type="HAMAP-Rule" id="MF_00164"/>
    </source>
</evidence>
<comment type="caution">
    <text evidence="14">The sequence shown here is derived from an EMBL/GenBank/DDBJ whole genome shotgun (WGS) entry which is preliminary data.</text>
</comment>
<dbReference type="GO" id="GO:0097367">
    <property type="term" value="F:carbohydrate derivative binding"/>
    <property type="evidence" value="ECO:0007669"/>
    <property type="project" value="InterPro"/>
</dbReference>
<evidence type="ECO:0000313" key="14">
    <source>
        <dbReference type="EMBL" id="ESP86922.1"/>
    </source>
</evidence>
<dbReference type="NCBIfam" id="TIGR01135">
    <property type="entry name" value="glmS"/>
    <property type="match status" value="1"/>
</dbReference>
<evidence type="ECO:0000256" key="10">
    <source>
        <dbReference type="ARBA" id="ARBA00055466"/>
    </source>
</evidence>
<evidence type="ECO:0000256" key="6">
    <source>
        <dbReference type="ARBA" id="ARBA00022576"/>
    </source>
</evidence>